<dbReference type="GO" id="GO:0016491">
    <property type="term" value="F:oxidoreductase activity"/>
    <property type="evidence" value="ECO:0007669"/>
    <property type="project" value="UniProtKB-KW"/>
</dbReference>
<dbReference type="NCBIfam" id="TIGR04380">
    <property type="entry name" value="myo_inos_iolG"/>
    <property type="match status" value="1"/>
</dbReference>
<dbReference type="InterPro" id="IPR055170">
    <property type="entry name" value="GFO_IDH_MocA-like_dom"/>
</dbReference>
<dbReference type="FunFam" id="3.30.360.10:FF:000023">
    <property type="entry name" value="Inositol 2-dehydrogenase"/>
    <property type="match status" value="1"/>
</dbReference>
<sequence>MKRKLKAGVIGLGRAGFMHLRNISSMTEIEIVAVADMMVDKLSEELDQLNITKDARYSDYKDLLKQDDVEAVFIFTSTNTHEEIVLEAAKHKKHIMCEKPLSMSLDEKDTINVLNVVKENGVKLQMAFNRRFDPQFRKTYEMVREGKIGDPQIVKITSRDPDLLPHDLILRIGTLIFDFTMHDFDMARYMMGSEVVEVYAKGNTLIDPTLKNINDVDTLVIILQFANGGYAIIDNSRKAVYGYDQRVEVFGSKGMLKAENYSASTVEYYNENAVELAKPLPMFQVRYTDAYKNEVKMFANSILNDAPIVCVGLDALKAQRIGIAAQKSLETGLPVKIDIVEEI</sequence>
<dbReference type="STRING" id="215200.SAMN05216454_10478"/>
<evidence type="ECO:0000259" key="4">
    <source>
        <dbReference type="Pfam" id="PF22725"/>
    </source>
</evidence>
<dbReference type="EMBL" id="FODF01000004">
    <property type="protein sequence ID" value="SEN46503.1"/>
    <property type="molecule type" value="Genomic_DNA"/>
</dbReference>
<dbReference type="SUPFAM" id="SSF55347">
    <property type="entry name" value="Glyceraldehyde-3-phosphate dehydrogenase-like, C-terminal domain"/>
    <property type="match status" value="1"/>
</dbReference>
<dbReference type="GO" id="GO:0000166">
    <property type="term" value="F:nucleotide binding"/>
    <property type="evidence" value="ECO:0007669"/>
    <property type="project" value="InterPro"/>
</dbReference>
<feature type="domain" description="GFO/IDH/MocA-like oxidoreductase" evidence="4">
    <location>
        <begin position="136"/>
        <end position="256"/>
    </location>
</feature>
<evidence type="ECO:0000259" key="3">
    <source>
        <dbReference type="Pfam" id="PF01408"/>
    </source>
</evidence>
<dbReference type="SUPFAM" id="SSF51735">
    <property type="entry name" value="NAD(P)-binding Rossmann-fold domains"/>
    <property type="match status" value="1"/>
</dbReference>
<evidence type="ECO:0000313" key="5">
    <source>
        <dbReference type="EMBL" id="SEN46503.1"/>
    </source>
</evidence>
<dbReference type="AlphaFoldDB" id="A0A1H8GR86"/>
<proteinExistence type="inferred from homology"/>
<dbReference type="PANTHER" id="PTHR42840:SF3">
    <property type="entry name" value="BINDING ROSSMANN FOLD OXIDOREDUCTASE, PUTATIVE (AFU_ORTHOLOGUE AFUA_2G10240)-RELATED"/>
    <property type="match status" value="1"/>
</dbReference>
<evidence type="ECO:0000256" key="2">
    <source>
        <dbReference type="ARBA" id="ARBA00023002"/>
    </source>
</evidence>
<dbReference type="InterPro" id="IPR036291">
    <property type="entry name" value="NAD(P)-bd_dom_sf"/>
</dbReference>
<dbReference type="Proteomes" id="UP000199512">
    <property type="component" value="Unassembled WGS sequence"/>
</dbReference>
<keyword evidence="2" id="KW-0560">Oxidoreductase</keyword>
<evidence type="ECO:0000313" key="6">
    <source>
        <dbReference type="Proteomes" id="UP000199512"/>
    </source>
</evidence>
<dbReference type="InterPro" id="IPR030827">
    <property type="entry name" value="Myo_inos_IolG"/>
</dbReference>
<dbReference type="RefSeq" id="WP_091974808.1">
    <property type="nucleotide sequence ID" value="NZ_FODF01000004.1"/>
</dbReference>
<dbReference type="PANTHER" id="PTHR42840">
    <property type="entry name" value="NAD(P)-BINDING ROSSMANN-FOLD SUPERFAMILY PROTEIN-RELATED"/>
    <property type="match status" value="1"/>
</dbReference>
<keyword evidence="6" id="KW-1185">Reference proteome</keyword>
<dbReference type="Gene3D" id="3.40.50.720">
    <property type="entry name" value="NAD(P)-binding Rossmann-like Domain"/>
    <property type="match status" value="1"/>
</dbReference>
<dbReference type="InterPro" id="IPR000683">
    <property type="entry name" value="Gfo/Idh/MocA-like_OxRdtase_N"/>
</dbReference>
<dbReference type="Pfam" id="PF01408">
    <property type="entry name" value="GFO_IDH_MocA"/>
    <property type="match status" value="1"/>
</dbReference>
<gene>
    <name evidence="5" type="ORF">SAMN05216454_10478</name>
</gene>
<accession>A0A1H8GR86</accession>
<name>A0A1H8GR86_9FIRM</name>
<dbReference type="Pfam" id="PF22725">
    <property type="entry name" value="GFO_IDH_MocA_C3"/>
    <property type="match status" value="1"/>
</dbReference>
<dbReference type="Gene3D" id="3.30.360.10">
    <property type="entry name" value="Dihydrodipicolinate Reductase, domain 2"/>
    <property type="match status" value="1"/>
</dbReference>
<protein>
    <submittedName>
        <fullName evidence="5">Myo-inositol 2-dehydrogenase</fullName>
    </submittedName>
</protein>
<evidence type="ECO:0000256" key="1">
    <source>
        <dbReference type="ARBA" id="ARBA00010928"/>
    </source>
</evidence>
<comment type="similarity">
    <text evidence="1">Belongs to the Gfo/Idh/MocA family.</text>
</comment>
<dbReference type="OrthoDB" id="9781966at2"/>
<feature type="domain" description="Gfo/Idh/MocA-like oxidoreductase N-terminal" evidence="3">
    <location>
        <begin position="6"/>
        <end position="127"/>
    </location>
</feature>
<organism evidence="5 6">
    <name type="scientific">Peptostreptococcus russellii</name>
    <dbReference type="NCBI Taxonomy" id="215200"/>
    <lineage>
        <taxon>Bacteria</taxon>
        <taxon>Bacillati</taxon>
        <taxon>Bacillota</taxon>
        <taxon>Clostridia</taxon>
        <taxon>Peptostreptococcales</taxon>
        <taxon>Peptostreptococcaceae</taxon>
        <taxon>Peptostreptococcus</taxon>
    </lineage>
</organism>
<reference evidence="5 6" key="1">
    <citation type="submission" date="2016-10" db="EMBL/GenBank/DDBJ databases">
        <authorList>
            <person name="de Groot N.N."/>
        </authorList>
    </citation>
    <scope>NUCLEOTIDE SEQUENCE [LARGE SCALE GENOMIC DNA]</scope>
    <source>
        <strain evidence="5 6">Calf135</strain>
    </source>
</reference>